<comment type="caution">
    <text evidence="1">The sequence shown here is derived from an EMBL/GenBank/DDBJ whole genome shotgun (WGS) entry which is preliminary data.</text>
</comment>
<dbReference type="Proteomes" id="UP000185860">
    <property type="component" value="Unassembled WGS sequence"/>
</dbReference>
<name>A0A1U7IU23_9CYAN</name>
<proteinExistence type="predicted"/>
<accession>A0A1U7IU23</accession>
<dbReference type="InterPro" id="IPR016084">
    <property type="entry name" value="Haem_Oase-like_multi-hlx"/>
</dbReference>
<dbReference type="SUPFAM" id="SSF48613">
    <property type="entry name" value="Heme oxygenase-like"/>
    <property type="match status" value="1"/>
</dbReference>
<dbReference type="AlphaFoldDB" id="A0A1U7IU23"/>
<dbReference type="OrthoDB" id="252872at2"/>
<evidence type="ECO:0008006" key="3">
    <source>
        <dbReference type="Google" id="ProtNLM"/>
    </source>
</evidence>
<evidence type="ECO:0000313" key="1">
    <source>
        <dbReference type="EMBL" id="OKH40972.1"/>
    </source>
</evidence>
<sequence>MQSKVVTFSSTETKPTNKLLTTDYDRAEQQFIQLLETEDLDKQLTAQLVSASEFEKTLNTAIEIAYTEASGDDSAHRFLQRILYRINRLKLFWYDDLRRYTNERSLYLRTVRDRIEEAWQKWETAQLDIEAYLEIDDLTQALRDRFTADVDPPLSADGLFYRDRVTEKGYRRLVTIASLDGLVEASQLSRTIGGVGNEVHAVLTRLLIEEYGGGRFARKHSSHFTTMLEELGMQTEPEAYFDLVPWQLLAVINHSFLLTERKRYFLRYIGGLLYGELSVPAAFRPYQAAGERLGLSTAAMSYWNLHIKVDELHGRWMLDDVTLPLIAQYPDDAWELLFGYDQQRLMSDRAGAAVAQAVRQAEQLSY</sequence>
<dbReference type="EMBL" id="MRCE01000001">
    <property type="protein sequence ID" value="OKH40972.1"/>
    <property type="molecule type" value="Genomic_DNA"/>
</dbReference>
<evidence type="ECO:0000313" key="2">
    <source>
        <dbReference type="Proteomes" id="UP000185860"/>
    </source>
</evidence>
<reference evidence="1 2" key="1">
    <citation type="submission" date="2016-11" db="EMBL/GenBank/DDBJ databases">
        <title>Draft Genome Sequences of Nine Cyanobacterial Strains from Diverse Habitats.</title>
        <authorList>
            <person name="Zhu T."/>
            <person name="Hou S."/>
            <person name="Lu X."/>
            <person name="Hess W.R."/>
        </authorList>
    </citation>
    <scope>NUCLEOTIDE SEQUENCE [LARGE SCALE GENOMIC DNA]</scope>
    <source>
        <strain evidence="1 2">IAM M-71</strain>
    </source>
</reference>
<dbReference type="SMART" id="SM01236">
    <property type="entry name" value="Haem_oxygenase_2"/>
    <property type="match status" value="1"/>
</dbReference>
<organism evidence="1 2">
    <name type="scientific">[Phormidium ambiguum] IAM M-71</name>
    <dbReference type="NCBI Taxonomy" id="454136"/>
    <lineage>
        <taxon>Bacteria</taxon>
        <taxon>Bacillati</taxon>
        <taxon>Cyanobacteriota</taxon>
        <taxon>Cyanophyceae</taxon>
        <taxon>Oscillatoriophycideae</taxon>
        <taxon>Aerosakkonematales</taxon>
        <taxon>Aerosakkonemataceae</taxon>
        <taxon>Floridanema</taxon>
    </lineage>
</organism>
<gene>
    <name evidence="1" type="ORF">NIES2119_01310</name>
</gene>
<dbReference type="Gene3D" id="1.20.910.10">
    <property type="entry name" value="Heme oxygenase-like"/>
    <property type="match status" value="1"/>
</dbReference>
<dbReference type="STRING" id="454136.NIES2119_01310"/>
<protein>
    <recommendedName>
        <fullName evidence="3">Iron-containing redox enzyme family protein</fullName>
    </recommendedName>
</protein>
<dbReference type="Pfam" id="PF14518">
    <property type="entry name" value="Haem_oxygenas_2"/>
    <property type="match status" value="1"/>
</dbReference>